<reference evidence="1" key="1">
    <citation type="submission" date="2020-05" db="EMBL/GenBank/DDBJ databases">
        <title>Large-scale comparative analyses of tick genomes elucidate their genetic diversity and vector capacities.</title>
        <authorList>
            <person name="Jia N."/>
            <person name="Wang J."/>
            <person name="Shi W."/>
            <person name="Du L."/>
            <person name="Sun Y."/>
            <person name="Zhan W."/>
            <person name="Jiang J."/>
            <person name="Wang Q."/>
            <person name="Zhang B."/>
            <person name="Ji P."/>
            <person name="Sakyi L.B."/>
            <person name="Cui X."/>
            <person name="Yuan T."/>
            <person name="Jiang B."/>
            <person name="Yang W."/>
            <person name="Lam T.T.-Y."/>
            <person name="Chang Q."/>
            <person name="Ding S."/>
            <person name="Wang X."/>
            <person name="Zhu J."/>
            <person name="Ruan X."/>
            <person name="Zhao L."/>
            <person name="Wei J."/>
            <person name="Que T."/>
            <person name="Du C."/>
            <person name="Cheng J."/>
            <person name="Dai P."/>
            <person name="Han X."/>
            <person name="Huang E."/>
            <person name="Gao Y."/>
            <person name="Liu J."/>
            <person name="Shao H."/>
            <person name="Ye R."/>
            <person name="Li L."/>
            <person name="Wei W."/>
            <person name="Wang X."/>
            <person name="Wang C."/>
            <person name="Yang T."/>
            <person name="Huo Q."/>
            <person name="Li W."/>
            <person name="Guo W."/>
            <person name="Chen H."/>
            <person name="Zhou L."/>
            <person name="Ni X."/>
            <person name="Tian J."/>
            <person name="Zhou Y."/>
            <person name="Sheng Y."/>
            <person name="Liu T."/>
            <person name="Pan Y."/>
            <person name="Xia L."/>
            <person name="Li J."/>
            <person name="Zhao F."/>
            <person name="Cao W."/>
        </authorList>
    </citation>
    <scope>NUCLEOTIDE SEQUENCE</scope>
    <source>
        <strain evidence="1">Hyas-2018</strain>
    </source>
</reference>
<sequence length="125" mass="13985">MRFFYEVPASERAKPFVPETEPKWDTRPCQSTNRWQPAVAPMFSTTLRFKPTGDGVIITRLVQMGARASTGARARGVPAHDNITRACDQVGVRHTFFKKSDKESNADDQAQVPDHESRAVQPPAM</sequence>
<comment type="caution">
    <text evidence="1">The sequence shown here is derived from an EMBL/GenBank/DDBJ whole genome shotgun (WGS) entry which is preliminary data.</text>
</comment>
<accession>A0ACB7TGK8</accession>
<gene>
    <name evidence="1" type="ORF">HPB50_007703</name>
</gene>
<proteinExistence type="predicted"/>
<name>A0ACB7TGK8_HYAAI</name>
<dbReference type="Proteomes" id="UP000821845">
    <property type="component" value="Chromosome 1"/>
</dbReference>
<organism evidence="1 2">
    <name type="scientific">Hyalomma asiaticum</name>
    <name type="common">Tick</name>
    <dbReference type="NCBI Taxonomy" id="266040"/>
    <lineage>
        <taxon>Eukaryota</taxon>
        <taxon>Metazoa</taxon>
        <taxon>Ecdysozoa</taxon>
        <taxon>Arthropoda</taxon>
        <taxon>Chelicerata</taxon>
        <taxon>Arachnida</taxon>
        <taxon>Acari</taxon>
        <taxon>Parasitiformes</taxon>
        <taxon>Ixodida</taxon>
        <taxon>Ixodoidea</taxon>
        <taxon>Ixodidae</taxon>
        <taxon>Hyalomminae</taxon>
        <taxon>Hyalomma</taxon>
    </lineage>
</organism>
<evidence type="ECO:0000313" key="2">
    <source>
        <dbReference type="Proteomes" id="UP000821845"/>
    </source>
</evidence>
<protein>
    <submittedName>
        <fullName evidence="1">Uncharacterized protein</fullName>
    </submittedName>
</protein>
<dbReference type="EMBL" id="CM023481">
    <property type="protein sequence ID" value="KAH6945269.1"/>
    <property type="molecule type" value="Genomic_DNA"/>
</dbReference>
<keyword evidence="2" id="KW-1185">Reference proteome</keyword>
<evidence type="ECO:0000313" key="1">
    <source>
        <dbReference type="EMBL" id="KAH6945269.1"/>
    </source>
</evidence>